<dbReference type="GO" id="GO:0004222">
    <property type="term" value="F:metalloendopeptidase activity"/>
    <property type="evidence" value="ECO:0007669"/>
    <property type="project" value="TreeGrafter"/>
</dbReference>
<dbReference type="Pfam" id="PF01551">
    <property type="entry name" value="Peptidase_M23"/>
    <property type="match status" value="1"/>
</dbReference>
<sequence length="590" mass="66767">MVKLFPAALLAIILFSGCSSWWVTRGEFRDEISAIQKKLDYVTQEQKQLLDIEIVISNISKQLDYLIDSEELVANTDELKDLQSQLSELKYMIEEKGKLIEENTKATQQLFEQLNSLANANLQTFQINDEIKSELSNIQQKLDSLADEQKRLKNIETSIANLSKQLEYLTGFEKLSVNIEELKSLQEQLYELKKLVEANESNVEENSKLTEQIYEKLDEFISSNIQQFLFEKEIKDLKSQLDTLRERHNDDYSYLQERINNIGNSTASDTSFVTIDFFLAEVADLRSRIGAEEIENQNLDDISYIVQSGDTLWTIAQAYGISVEELKKANPKVEDNVIYTGQELKIPISMDSLLKSDVLLSHFGLDYDYEMLVEAVISPFGSYEKGYANPGIDLKVKPSAFIKSILPGHVIVAERLNDEYGNTVIIDHGNGFRTVYGKLDSLMVEKGDFVSAGEIIGRSSDNSPYLHFEIWRNDIPLNPSEVLFENAGDFNITMYTEWDDGKNPTSPSFKVTASGNYAKAYRTVAADPSVLQPGTIIYIPFFSNAPNKGFFIVEDTGSGVKGKTIDIYTHDINLASGFKEKLLVYVVKRP</sequence>
<dbReference type="RefSeq" id="WP_068346393.1">
    <property type="nucleotide sequence ID" value="NZ_JFHK01000004.1"/>
</dbReference>
<evidence type="ECO:0000313" key="5">
    <source>
        <dbReference type="EMBL" id="OAA31337.1"/>
    </source>
</evidence>
<name>A0A182C7P8_9BACT</name>
<dbReference type="CDD" id="cd12797">
    <property type="entry name" value="M23_peptidase"/>
    <property type="match status" value="1"/>
</dbReference>
<accession>A0A182C7P8</accession>
<dbReference type="InterPro" id="IPR018392">
    <property type="entry name" value="LysM"/>
</dbReference>
<dbReference type="InterPro" id="IPR010611">
    <property type="entry name" value="3D_dom"/>
</dbReference>
<proteinExistence type="predicted"/>
<feature type="domain" description="LysM" evidence="4">
    <location>
        <begin position="302"/>
        <end position="346"/>
    </location>
</feature>
<dbReference type="CDD" id="cd00118">
    <property type="entry name" value="LysM"/>
    <property type="match status" value="1"/>
</dbReference>
<dbReference type="EMBL" id="JFHK01000004">
    <property type="protein sequence ID" value="OAA31337.1"/>
    <property type="molecule type" value="Genomic_DNA"/>
</dbReference>
<dbReference type="PROSITE" id="PS51257">
    <property type="entry name" value="PROKAR_LIPOPROTEIN"/>
    <property type="match status" value="1"/>
</dbReference>
<dbReference type="STRING" id="1453497.AT15_07520"/>
<dbReference type="Pfam" id="PF01476">
    <property type="entry name" value="LysM"/>
    <property type="match status" value="1"/>
</dbReference>
<gene>
    <name evidence="5" type="ORF">AT15_07520</name>
</gene>
<evidence type="ECO:0000313" key="6">
    <source>
        <dbReference type="Proteomes" id="UP000077339"/>
    </source>
</evidence>
<dbReference type="Gene3D" id="2.40.40.10">
    <property type="entry name" value="RlpA-like domain"/>
    <property type="match status" value="1"/>
</dbReference>
<evidence type="ECO:0000256" key="2">
    <source>
        <dbReference type="SAM" id="Coils"/>
    </source>
</evidence>
<dbReference type="PANTHER" id="PTHR21666">
    <property type="entry name" value="PEPTIDASE-RELATED"/>
    <property type="match status" value="1"/>
</dbReference>
<dbReference type="SUPFAM" id="SSF50685">
    <property type="entry name" value="Barwin-like endoglucanases"/>
    <property type="match status" value="1"/>
</dbReference>
<organism evidence="5 6">
    <name type="scientific">Kosmotoga arenicorallina S304</name>
    <dbReference type="NCBI Taxonomy" id="1453497"/>
    <lineage>
        <taxon>Bacteria</taxon>
        <taxon>Thermotogati</taxon>
        <taxon>Thermotogota</taxon>
        <taxon>Thermotogae</taxon>
        <taxon>Kosmotogales</taxon>
        <taxon>Kosmotogaceae</taxon>
        <taxon>Kosmotoga</taxon>
    </lineage>
</organism>
<dbReference type="SMART" id="SM00257">
    <property type="entry name" value="LysM"/>
    <property type="match status" value="1"/>
</dbReference>
<dbReference type="GO" id="GO:0004553">
    <property type="term" value="F:hydrolase activity, hydrolyzing O-glycosyl compounds"/>
    <property type="evidence" value="ECO:0007669"/>
    <property type="project" value="InterPro"/>
</dbReference>
<dbReference type="GO" id="GO:0019867">
    <property type="term" value="C:outer membrane"/>
    <property type="evidence" value="ECO:0007669"/>
    <property type="project" value="InterPro"/>
</dbReference>
<keyword evidence="1" id="KW-0732">Signal</keyword>
<dbReference type="PROSITE" id="PS51782">
    <property type="entry name" value="LYSM"/>
    <property type="match status" value="1"/>
</dbReference>
<protein>
    <submittedName>
        <fullName evidence="5">Uncharacterized protein</fullName>
    </submittedName>
</protein>
<dbReference type="InterPro" id="IPR036779">
    <property type="entry name" value="LysM_dom_sf"/>
</dbReference>
<dbReference type="PROSITE" id="PS50943">
    <property type="entry name" value="HTH_CROC1"/>
    <property type="match status" value="1"/>
</dbReference>
<dbReference type="Proteomes" id="UP000077339">
    <property type="component" value="Unassembled WGS sequence"/>
</dbReference>
<dbReference type="Gene3D" id="2.70.70.10">
    <property type="entry name" value="Glucose Permease (Domain IIA)"/>
    <property type="match status" value="1"/>
</dbReference>
<dbReference type="Gene3D" id="3.10.350.10">
    <property type="entry name" value="LysM domain"/>
    <property type="match status" value="1"/>
</dbReference>
<dbReference type="OrthoDB" id="9798935at2"/>
<keyword evidence="2" id="KW-0175">Coiled coil</keyword>
<dbReference type="PATRIC" id="fig|1453497.3.peg.1498"/>
<dbReference type="Pfam" id="PF06725">
    <property type="entry name" value="3D"/>
    <property type="match status" value="1"/>
</dbReference>
<dbReference type="InterPro" id="IPR036908">
    <property type="entry name" value="RlpA-like_sf"/>
</dbReference>
<feature type="domain" description="HTH cro/C1-type" evidence="3">
    <location>
        <begin position="308"/>
        <end position="326"/>
    </location>
</feature>
<comment type="caution">
    <text evidence="5">The sequence shown here is derived from an EMBL/GenBank/DDBJ whole genome shotgun (WGS) entry which is preliminary data.</text>
</comment>
<dbReference type="PANTHER" id="PTHR21666:SF289">
    <property type="entry name" value="L-ALA--D-GLU ENDOPEPTIDASE"/>
    <property type="match status" value="1"/>
</dbReference>
<dbReference type="InterPro" id="IPR016047">
    <property type="entry name" value="M23ase_b-sheet_dom"/>
</dbReference>
<evidence type="ECO:0000259" key="3">
    <source>
        <dbReference type="PROSITE" id="PS50943"/>
    </source>
</evidence>
<dbReference type="AlphaFoldDB" id="A0A182C7P8"/>
<dbReference type="CDD" id="cd14486">
    <property type="entry name" value="3D_domain"/>
    <property type="match status" value="1"/>
</dbReference>
<keyword evidence="6" id="KW-1185">Reference proteome</keyword>
<dbReference type="InterPro" id="IPR001387">
    <property type="entry name" value="Cro/C1-type_HTH"/>
</dbReference>
<evidence type="ECO:0000259" key="4">
    <source>
        <dbReference type="PROSITE" id="PS51782"/>
    </source>
</evidence>
<feature type="coiled-coil region" evidence="2">
    <location>
        <begin position="128"/>
        <end position="247"/>
    </location>
</feature>
<dbReference type="SUPFAM" id="SSF51261">
    <property type="entry name" value="Duplicated hybrid motif"/>
    <property type="match status" value="1"/>
</dbReference>
<dbReference type="InterPro" id="IPR011055">
    <property type="entry name" value="Dup_hybrid_motif"/>
</dbReference>
<dbReference type="InterPro" id="IPR050570">
    <property type="entry name" value="Cell_wall_metabolism_enzyme"/>
</dbReference>
<reference evidence="5 6" key="1">
    <citation type="submission" date="2014-02" db="EMBL/GenBank/DDBJ databases">
        <title>Kosmotoga genome sequencing.</title>
        <authorList>
            <person name="Pollo S.M."/>
            <person name="Charchuk R."/>
            <person name="Nesbo C.L."/>
        </authorList>
    </citation>
    <scope>NUCLEOTIDE SEQUENCE [LARGE SCALE GENOMIC DNA]</scope>
    <source>
        <strain evidence="5 6">S304</strain>
    </source>
</reference>
<evidence type="ECO:0000256" key="1">
    <source>
        <dbReference type="ARBA" id="ARBA00022729"/>
    </source>
</evidence>
<dbReference type="GO" id="GO:0009254">
    <property type="term" value="P:peptidoglycan turnover"/>
    <property type="evidence" value="ECO:0007669"/>
    <property type="project" value="InterPro"/>
</dbReference>